<dbReference type="Gene3D" id="1.10.20.10">
    <property type="entry name" value="Histone, subunit A"/>
    <property type="match status" value="1"/>
</dbReference>
<dbReference type="GO" id="GO:0046982">
    <property type="term" value="F:protein heterodimerization activity"/>
    <property type="evidence" value="ECO:0007669"/>
    <property type="project" value="InterPro"/>
</dbReference>
<keyword evidence="3" id="KW-1133">Transmembrane helix</keyword>
<dbReference type="InterPro" id="IPR000164">
    <property type="entry name" value="Histone_H3/CENP-A"/>
</dbReference>
<accession>A0A0V0HBQ2</accession>
<dbReference type="InterPro" id="IPR009072">
    <property type="entry name" value="Histone-fold"/>
</dbReference>
<dbReference type="InterPro" id="IPR007125">
    <property type="entry name" value="H2A/H2B/H3"/>
</dbReference>
<dbReference type="GO" id="GO:0003677">
    <property type="term" value="F:DNA binding"/>
    <property type="evidence" value="ECO:0007669"/>
    <property type="project" value="InterPro"/>
</dbReference>
<dbReference type="AlphaFoldDB" id="A0A0V0HBQ2"/>
<keyword evidence="3" id="KW-0812">Transmembrane</keyword>
<dbReference type="PANTHER" id="PTHR11426">
    <property type="entry name" value="HISTONE H3"/>
    <property type="match status" value="1"/>
</dbReference>
<organism evidence="5">
    <name type="scientific">Solanum chacoense</name>
    <name type="common">Chaco potato</name>
    <dbReference type="NCBI Taxonomy" id="4108"/>
    <lineage>
        <taxon>Eukaryota</taxon>
        <taxon>Viridiplantae</taxon>
        <taxon>Streptophyta</taxon>
        <taxon>Embryophyta</taxon>
        <taxon>Tracheophyta</taxon>
        <taxon>Spermatophyta</taxon>
        <taxon>Magnoliopsida</taxon>
        <taxon>eudicotyledons</taxon>
        <taxon>Gunneridae</taxon>
        <taxon>Pentapetalae</taxon>
        <taxon>asterids</taxon>
        <taxon>lamiids</taxon>
        <taxon>Solanales</taxon>
        <taxon>Solanaceae</taxon>
        <taxon>Solanoideae</taxon>
        <taxon>Solaneae</taxon>
        <taxon>Solanum</taxon>
    </lineage>
</organism>
<feature type="transmembrane region" description="Helical" evidence="3">
    <location>
        <begin position="16"/>
        <end position="34"/>
    </location>
</feature>
<evidence type="ECO:0000256" key="1">
    <source>
        <dbReference type="ARBA" id="ARBA00010343"/>
    </source>
</evidence>
<dbReference type="GO" id="GO:0000786">
    <property type="term" value="C:nucleosome"/>
    <property type="evidence" value="ECO:0007669"/>
    <property type="project" value="InterPro"/>
</dbReference>
<protein>
    <submittedName>
        <fullName evidence="5">Putative ovule protein</fullName>
    </submittedName>
</protein>
<name>A0A0V0HBQ2_SOLCH</name>
<dbReference type="EMBL" id="GEDG01021969">
    <property type="protein sequence ID" value="JAP17874.1"/>
    <property type="molecule type" value="Transcribed_RNA"/>
</dbReference>
<proteinExistence type="inferred from homology"/>
<dbReference type="PRINTS" id="PR00622">
    <property type="entry name" value="HISTONEH3"/>
</dbReference>
<dbReference type="GO" id="GO:0030527">
    <property type="term" value="F:structural constituent of chromatin"/>
    <property type="evidence" value="ECO:0007669"/>
    <property type="project" value="InterPro"/>
</dbReference>
<evidence type="ECO:0000313" key="5">
    <source>
        <dbReference type="EMBL" id="JAP17874.1"/>
    </source>
</evidence>
<keyword evidence="2" id="KW-0007">Acetylation</keyword>
<dbReference type="SMART" id="SM00428">
    <property type="entry name" value="H3"/>
    <property type="match status" value="1"/>
</dbReference>
<evidence type="ECO:0000256" key="3">
    <source>
        <dbReference type="SAM" id="Phobius"/>
    </source>
</evidence>
<sequence length="107" mass="12293">MESTLMLTNRRKKNSFSFLSLFLYYSILFVSAWLSSICSLEKSVTFFAPEVTRWQAEALIAIQEAAEDFLVCLFEDAMLCAIHAKRVTLMKKDFDLARRLGGEGQPW</sequence>
<feature type="domain" description="Core Histone H2A/H2B/H3" evidence="4">
    <location>
        <begin position="50"/>
        <end position="100"/>
    </location>
</feature>
<keyword evidence="3" id="KW-0472">Membrane</keyword>
<evidence type="ECO:0000256" key="2">
    <source>
        <dbReference type="ARBA" id="ARBA00022990"/>
    </source>
</evidence>
<comment type="similarity">
    <text evidence="1">Belongs to the histone H3 family.</text>
</comment>
<reference evidence="5" key="1">
    <citation type="submission" date="2015-12" db="EMBL/GenBank/DDBJ databases">
        <title>Gene expression during late stages of embryo sac development: a critical building block for successful pollen-pistil interactions.</title>
        <authorList>
            <person name="Liu Y."/>
            <person name="Joly V."/>
            <person name="Sabar M."/>
            <person name="Matton D.P."/>
        </authorList>
    </citation>
    <scope>NUCLEOTIDE SEQUENCE</scope>
</reference>
<dbReference type="SUPFAM" id="SSF47113">
    <property type="entry name" value="Histone-fold"/>
    <property type="match status" value="1"/>
</dbReference>
<dbReference type="Pfam" id="PF00125">
    <property type="entry name" value="Histone"/>
    <property type="match status" value="1"/>
</dbReference>
<evidence type="ECO:0000259" key="4">
    <source>
        <dbReference type="Pfam" id="PF00125"/>
    </source>
</evidence>